<evidence type="ECO:0000256" key="6">
    <source>
        <dbReference type="ARBA" id="ARBA00023157"/>
    </source>
</evidence>
<feature type="domain" description="FAD/NAD(P)-binding" evidence="13">
    <location>
        <begin position="4"/>
        <end position="311"/>
    </location>
</feature>
<feature type="disulfide bond" description="Redox-active" evidence="10">
    <location>
        <begin position="43"/>
        <end position="48"/>
    </location>
</feature>
<keyword evidence="3 9" id="KW-0274">FAD</keyword>
<keyword evidence="5 11" id="KW-0560">Oxidoreductase</keyword>
<evidence type="ECO:0000256" key="4">
    <source>
        <dbReference type="ARBA" id="ARBA00022857"/>
    </source>
</evidence>
<keyword evidence="2 11" id="KW-0285">Flavoprotein</keyword>
<comment type="similarity">
    <text evidence="1 11">Belongs to the class-I pyridine nucleotide-disulfide oxidoreductase family.</text>
</comment>
<comment type="cofactor">
    <cofactor evidence="9">
        <name>FAD</name>
        <dbReference type="ChEBI" id="CHEBI:57692"/>
    </cofactor>
    <text evidence="9">Binds 1 FAD per subunit.</text>
</comment>
<feature type="binding site" evidence="9">
    <location>
        <position position="269"/>
    </location>
    <ligand>
        <name>NAD(+)</name>
        <dbReference type="ChEBI" id="CHEBI:57540"/>
    </ligand>
</feature>
<evidence type="ECO:0000259" key="13">
    <source>
        <dbReference type="Pfam" id="PF07992"/>
    </source>
</evidence>
<dbReference type="InterPro" id="IPR023753">
    <property type="entry name" value="FAD/NAD-binding_dom"/>
</dbReference>
<dbReference type="Gene3D" id="3.50.50.60">
    <property type="entry name" value="FAD/NAD(P)-binding domain"/>
    <property type="match status" value="2"/>
</dbReference>
<dbReference type="FunFam" id="3.30.390.30:FF:000001">
    <property type="entry name" value="Dihydrolipoyl dehydrogenase"/>
    <property type="match status" value="1"/>
</dbReference>
<dbReference type="RefSeq" id="WP_117964128.1">
    <property type="nucleotide sequence ID" value="NZ_JAHOJB010000005.1"/>
</dbReference>
<evidence type="ECO:0000256" key="9">
    <source>
        <dbReference type="PIRSR" id="PIRSR000350-3"/>
    </source>
</evidence>
<name>A0A412BII2_BACUN</name>
<dbReference type="PRINTS" id="PR00368">
    <property type="entry name" value="FADPNR"/>
</dbReference>
<evidence type="ECO:0000313" key="15">
    <source>
        <dbReference type="Proteomes" id="UP000283680"/>
    </source>
</evidence>
<keyword evidence="4" id="KW-0521">NADP</keyword>
<keyword evidence="9" id="KW-0547">Nucleotide-binding</keyword>
<gene>
    <name evidence="14" type="ORF">DWY92_01365</name>
</gene>
<feature type="domain" description="Pyridine nucleotide-disulphide oxidoreductase dimerisation" evidence="12">
    <location>
        <begin position="346"/>
        <end position="451"/>
    </location>
</feature>
<comment type="caution">
    <text evidence="14">The sequence shown here is derived from an EMBL/GenBank/DDBJ whole genome shotgun (WGS) entry which is preliminary data.</text>
</comment>
<reference evidence="14 15" key="1">
    <citation type="submission" date="2018-08" db="EMBL/GenBank/DDBJ databases">
        <title>A genome reference for cultivated species of the human gut microbiota.</title>
        <authorList>
            <person name="Zou Y."/>
            <person name="Xue W."/>
            <person name="Luo G."/>
        </authorList>
    </citation>
    <scope>NUCLEOTIDE SEQUENCE [LARGE SCALE GENOMIC DNA]</scope>
    <source>
        <strain evidence="14 15">AF28-11</strain>
    </source>
</reference>
<accession>A0A412BII2</accession>
<protein>
    <submittedName>
        <fullName evidence="14">NAD(P)/FAD-dependent oxidoreductase</fullName>
    </submittedName>
</protein>
<dbReference type="AlphaFoldDB" id="A0A412BII2"/>
<sequence>MKQYDAIIIGFGKGGKLLAVELAERNWKVAIVERSPQMYGGTCVNVGCIPTKALIHESEYAEKRYYDDYKNQSKLYALAVARKDKLVSFLREKNYENVKNKPNITLYDGTASFLSENTIRIVSGKEETILEGKEIFINTGSTPILPAIDGLKESKYVYTSETLLQSDKLPAHLLVIGGGAVGLEFATMYAGFGSHVTLLEAENRFLPKVDRDIAASMLEALHRKRINVRLNARIQSVYDTAEGITLTYTDSANGTPYYLKGDALLVAIGRKPMTAELNLEKAGIQTDKRGAIVVDNQLRTTAPHVWALGDAKGDEQFDYLSIDDFRIIRNQLFENKKRSTKDRYPIPFAIFTDPPLAHIGLTEEEAMKNGYSIHVARIPAAMIPRARTLHSIDGMLKAIVDIHTGRILGCTLLCADAPEVINTVASIMKTGQRYHFLRDFIFTHPSMNEGLNMLFKPF</sequence>
<dbReference type="Pfam" id="PF07992">
    <property type="entry name" value="Pyr_redox_2"/>
    <property type="match status" value="1"/>
</dbReference>
<feature type="binding site" evidence="9">
    <location>
        <position position="200"/>
    </location>
    <ligand>
        <name>NAD(+)</name>
        <dbReference type="ChEBI" id="CHEBI:57540"/>
    </ligand>
</feature>
<dbReference type="GO" id="GO:0050660">
    <property type="term" value="F:flavin adenine dinucleotide binding"/>
    <property type="evidence" value="ECO:0007669"/>
    <property type="project" value="TreeGrafter"/>
</dbReference>
<feature type="active site" description="Proton acceptor" evidence="8">
    <location>
        <position position="444"/>
    </location>
</feature>
<keyword evidence="9" id="KW-0520">NAD</keyword>
<keyword evidence="6" id="KW-1015">Disulfide bond</keyword>
<feature type="binding site" evidence="9">
    <location>
        <position position="310"/>
    </location>
    <ligand>
        <name>FAD</name>
        <dbReference type="ChEBI" id="CHEBI:57692"/>
    </ligand>
</feature>
<dbReference type="Proteomes" id="UP000283680">
    <property type="component" value="Unassembled WGS sequence"/>
</dbReference>
<evidence type="ECO:0000256" key="5">
    <source>
        <dbReference type="ARBA" id="ARBA00023002"/>
    </source>
</evidence>
<dbReference type="InterPro" id="IPR036188">
    <property type="entry name" value="FAD/NAD-bd_sf"/>
</dbReference>
<feature type="binding site" evidence="9">
    <location>
        <position position="52"/>
    </location>
    <ligand>
        <name>FAD</name>
        <dbReference type="ChEBI" id="CHEBI:57692"/>
    </ligand>
</feature>
<organism evidence="14 15">
    <name type="scientific">Bacteroides uniformis</name>
    <dbReference type="NCBI Taxonomy" id="820"/>
    <lineage>
        <taxon>Bacteria</taxon>
        <taxon>Pseudomonadati</taxon>
        <taxon>Bacteroidota</taxon>
        <taxon>Bacteroidia</taxon>
        <taxon>Bacteroidales</taxon>
        <taxon>Bacteroidaceae</taxon>
        <taxon>Bacteroides</taxon>
    </lineage>
</organism>
<dbReference type="GO" id="GO:0003955">
    <property type="term" value="F:NAD(P)H dehydrogenase (quinone) activity"/>
    <property type="evidence" value="ECO:0007669"/>
    <property type="project" value="TreeGrafter"/>
</dbReference>
<dbReference type="GO" id="GO:0016668">
    <property type="term" value="F:oxidoreductase activity, acting on a sulfur group of donors, NAD(P) as acceptor"/>
    <property type="evidence" value="ECO:0007669"/>
    <property type="project" value="InterPro"/>
</dbReference>
<dbReference type="EMBL" id="QRTH01000001">
    <property type="protein sequence ID" value="RGQ54666.1"/>
    <property type="molecule type" value="Genomic_DNA"/>
</dbReference>
<proteinExistence type="inferred from homology"/>
<evidence type="ECO:0000256" key="11">
    <source>
        <dbReference type="RuleBase" id="RU003691"/>
    </source>
</evidence>
<keyword evidence="7 11" id="KW-0676">Redox-active center</keyword>
<evidence type="ECO:0000256" key="3">
    <source>
        <dbReference type="ARBA" id="ARBA00022827"/>
    </source>
</evidence>
<evidence type="ECO:0000256" key="8">
    <source>
        <dbReference type="PIRSR" id="PIRSR000350-2"/>
    </source>
</evidence>
<evidence type="ECO:0000256" key="10">
    <source>
        <dbReference type="PIRSR" id="PIRSR000350-4"/>
    </source>
</evidence>
<dbReference type="PROSITE" id="PS00076">
    <property type="entry name" value="PYRIDINE_REDOX_1"/>
    <property type="match status" value="1"/>
</dbReference>
<dbReference type="PRINTS" id="PR00411">
    <property type="entry name" value="PNDRDTASEI"/>
</dbReference>
<evidence type="ECO:0000313" key="14">
    <source>
        <dbReference type="EMBL" id="RGQ54666.1"/>
    </source>
</evidence>
<dbReference type="InterPro" id="IPR016156">
    <property type="entry name" value="FAD/NAD-linked_Rdtase_dimer_sf"/>
</dbReference>
<feature type="binding site" evidence="9">
    <location>
        <begin position="139"/>
        <end position="141"/>
    </location>
    <ligand>
        <name>FAD</name>
        <dbReference type="ChEBI" id="CHEBI:57692"/>
    </ligand>
</feature>
<dbReference type="InterPro" id="IPR004099">
    <property type="entry name" value="Pyr_nucl-diS_OxRdtase_dimer"/>
</dbReference>
<dbReference type="InterPro" id="IPR001100">
    <property type="entry name" value="Pyr_nuc-diS_OxRdtase"/>
</dbReference>
<dbReference type="SUPFAM" id="SSF51905">
    <property type="entry name" value="FAD/NAD(P)-binding domain"/>
    <property type="match status" value="1"/>
</dbReference>
<dbReference type="SUPFAM" id="SSF55424">
    <property type="entry name" value="FAD/NAD-linked reductases, dimerisation (C-terminal) domain"/>
    <property type="match status" value="1"/>
</dbReference>
<dbReference type="Pfam" id="PF02852">
    <property type="entry name" value="Pyr_redox_dim"/>
    <property type="match status" value="1"/>
</dbReference>
<feature type="binding site" evidence="9">
    <location>
        <begin position="177"/>
        <end position="184"/>
    </location>
    <ligand>
        <name>NAD(+)</name>
        <dbReference type="ChEBI" id="CHEBI:57540"/>
    </ligand>
</feature>
<evidence type="ECO:0000256" key="1">
    <source>
        <dbReference type="ARBA" id="ARBA00007532"/>
    </source>
</evidence>
<dbReference type="PIRSF" id="PIRSF000350">
    <property type="entry name" value="Mercury_reductase_MerA"/>
    <property type="match status" value="1"/>
</dbReference>
<dbReference type="InterPro" id="IPR012999">
    <property type="entry name" value="Pyr_OxRdtase_I_AS"/>
</dbReference>
<evidence type="ECO:0000259" key="12">
    <source>
        <dbReference type="Pfam" id="PF02852"/>
    </source>
</evidence>
<dbReference type="Gene3D" id="3.30.390.30">
    <property type="match status" value="1"/>
</dbReference>
<dbReference type="PANTHER" id="PTHR43014:SF4">
    <property type="entry name" value="PYRIDINE NUCLEOTIDE-DISULFIDE OXIDOREDUCTASE RCLA-RELATED"/>
    <property type="match status" value="1"/>
</dbReference>
<evidence type="ECO:0000256" key="2">
    <source>
        <dbReference type="ARBA" id="ARBA00022630"/>
    </source>
</evidence>
<evidence type="ECO:0000256" key="7">
    <source>
        <dbReference type="ARBA" id="ARBA00023284"/>
    </source>
</evidence>
<dbReference type="PANTHER" id="PTHR43014">
    <property type="entry name" value="MERCURIC REDUCTASE"/>
    <property type="match status" value="1"/>
</dbReference>